<accession>S4NGT3</accession>
<organism evidence="1">
    <name type="scientific">Pararge aegeria</name>
    <name type="common">speckled wood butterfly</name>
    <dbReference type="NCBI Taxonomy" id="116150"/>
    <lineage>
        <taxon>Eukaryota</taxon>
        <taxon>Metazoa</taxon>
        <taxon>Ecdysozoa</taxon>
        <taxon>Arthropoda</taxon>
        <taxon>Hexapoda</taxon>
        <taxon>Insecta</taxon>
        <taxon>Pterygota</taxon>
        <taxon>Neoptera</taxon>
        <taxon>Endopterygota</taxon>
        <taxon>Lepidoptera</taxon>
        <taxon>Glossata</taxon>
        <taxon>Ditrysia</taxon>
        <taxon>Papilionoidea</taxon>
        <taxon>Nymphalidae</taxon>
        <taxon>Satyrinae</taxon>
        <taxon>Satyrini</taxon>
        <taxon>Parargina</taxon>
        <taxon>Pararge</taxon>
    </lineage>
</organism>
<protein>
    <submittedName>
        <fullName evidence="1">Uncharacterized protein</fullName>
    </submittedName>
</protein>
<name>S4NGT3_9NEOP</name>
<dbReference type="AlphaFoldDB" id="S4NGT3"/>
<reference evidence="1" key="2">
    <citation type="submission" date="2013-05" db="EMBL/GenBank/DDBJ databases">
        <authorList>
            <person name="Carter J.-M."/>
            <person name="Baker S.C."/>
            <person name="Pink R."/>
            <person name="Carter D.R.F."/>
            <person name="Collins A."/>
            <person name="Tomlin J."/>
            <person name="Gibbs M."/>
            <person name="Breuker C.J."/>
        </authorList>
    </citation>
    <scope>NUCLEOTIDE SEQUENCE</scope>
    <source>
        <tissue evidence="1">Ovary</tissue>
    </source>
</reference>
<dbReference type="EMBL" id="GAIX01014604">
    <property type="protein sequence ID" value="JAA77956.1"/>
    <property type="molecule type" value="Transcribed_RNA"/>
</dbReference>
<reference evidence="1" key="1">
    <citation type="journal article" date="2013" name="BMC Genomics">
        <title>Unscrambling butterfly oogenesis.</title>
        <authorList>
            <person name="Carter J.M."/>
            <person name="Baker S.C."/>
            <person name="Pink R."/>
            <person name="Carter D.R."/>
            <person name="Collins A."/>
            <person name="Tomlin J."/>
            <person name="Gibbs M."/>
            <person name="Breuker C.J."/>
        </authorList>
    </citation>
    <scope>NUCLEOTIDE SEQUENCE</scope>
    <source>
        <tissue evidence="1">Ovary</tissue>
    </source>
</reference>
<proteinExistence type="predicted"/>
<sequence>MTTHMGHTIVKLSSINGATLRKACKEHVIKCNCTGNHAPVTGTQQCCYAAEVGMALLVFLRTSSVSHKTLLLQN</sequence>
<evidence type="ECO:0000313" key="1">
    <source>
        <dbReference type="EMBL" id="JAA77956.1"/>
    </source>
</evidence>